<dbReference type="Pfam" id="PF00866">
    <property type="entry name" value="Ring_hydroxyl_B"/>
    <property type="match status" value="1"/>
</dbReference>
<name>A0ABS9E164_9PROT</name>
<dbReference type="Gene3D" id="3.10.450.50">
    <property type="match status" value="1"/>
</dbReference>
<dbReference type="EMBL" id="JAKGBZ010000077">
    <property type="protein sequence ID" value="MCF3948754.1"/>
    <property type="molecule type" value="Genomic_DNA"/>
</dbReference>
<dbReference type="SUPFAM" id="SSF54427">
    <property type="entry name" value="NTF2-like"/>
    <property type="match status" value="1"/>
</dbReference>
<evidence type="ECO:0000256" key="2">
    <source>
        <dbReference type="ARBA" id="ARBA00023002"/>
    </source>
</evidence>
<evidence type="ECO:0000313" key="4">
    <source>
        <dbReference type="Proteomes" id="UP001521209"/>
    </source>
</evidence>
<evidence type="ECO:0000256" key="1">
    <source>
        <dbReference type="ARBA" id="ARBA00009570"/>
    </source>
</evidence>
<evidence type="ECO:0008006" key="5">
    <source>
        <dbReference type="Google" id="ProtNLM"/>
    </source>
</evidence>
<evidence type="ECO:0000313" key="3">
    <source>
        <dbReference type="EMBL" id="MCF3948754.1"/>
    </source>
</evidence>
<accession>A0ABS9E164</accession>
<dbReference type="RefSeq" id="WP_235706065.1">
    <property type="nucleotide sequence ID" value="NZ_JAKGBZ010000077.1"/>
</dbReference>
<comment type="similarity">
    <text evidence="1">Belongs to the bacterial ring-hydroxylating dioxygenase beta subunit family.</text>
</comment>
<dbReference type="Proteomes" id="UP001521209">
    <property type="component" value="Unassembled WGS sequence"/>
</dbReference>
<sequence length="165" mass="19122">MSVMTDERVSHGWDLEQAIRTTLYNASRALDSETCMAFLDWCAPEFDYRITAYSPEIRRDMIWLQKDREGMHELLATLSKHNRDRTPIVRHWALQLISPVPDENAVEVVSSLQVYRTAVDGGETQLYAVGRYFDRMDVANDHALITSREVRLETRMLGTGYHIPF</sequence>
<comment type="caution">
    <text evidence="3">The sequence shown here is derived from an EMBL/GenBank/DDBJ whole genome shotgun (WGS) entry which is preliminary data.</text>
</comment>
<gene>
    <name evidence="3" type="ORF">L2A60_19040</name>
</gene>
<dbReference type="InterPro" id="IPR000391">
    <property type="entry name" value="Rng_hydr_dOase-bsu"/>
</dbReference>
<proteinExistence type="inferred from homology"/>
<dbReference type="InterPro" id="IPR032710">
    <property type="entry name" value="NTF2-like_dom_sf"/>
</dbReference>
<protein>
    <recommendedName>
        <fullName evidence="5">Methanesulfonate monooxygenase</fullName>
    </recommendedName>
</protein>
<keyword evidence="2" id="KW-0560">Oxidoreductase</keyword>
<organism evidence="3 4">
    <name type="scientific">Acidiphilium iwatense</name>
    <dbReference type="NCBI Taxonomy" id="768198"/>
    <lineage>
        <taxon>Bacteria</taxon>
        <taxon>Pseudomonadati</taxon>
        <taxon>Pseudomonadota</taxon>
        <taxon>Alphaproteobacteria</taxon>
        <taxon>Acetobacterales</taxon>
        <taxon>Acidocellaceae</taxon>
        <taxon>Acidiphilium</taxon>
    </lineage>
</organism>
<keyword evidence="4" id="KW-1185">Reference proteome</keyword>
<reference evidence="3 4" key="1">
    <citation type="submission" date="2022-01" db="EMBL/GenBank/DDBJ databases">
        <authorList>
            <person name="Won M."/>
            <person name="Kim S.-J."/>
            <person name="Kwon S.-W."/>
        </authorList>
    </citation>
    <scope>NUCLEOTIDE SEQUENCE [LARGE SCALE GENOMIC DNA]</scope>
    <source>
        <strain evidence="3 4">KCTC 23505</strain>
    </source>
</reference>